<organism evidence="4 5">
    <name type="scientific">Ligilactobacillus salivarius</name>
    <dbReference type="NCBI Taxonomy" id="1624"/>
    <lineage>
        <taxon>Bacteria</taxon>
        <taxon>Bacillati</taxon>
        <taxon>Bacillota</taxon>
        <taxon>Bacilli</taxon>
        <taxon>Lactobacillales</taxon>
        <taxon>Lactobacillaceae</taxon>
        <taxon>Ligilactobacillus</taxon>
    </lineage>
</organism>
<sequence>MDKDKRIEELEKQNQQLTETIKQLQQKIEEQAEIIKLLNARIFGKKTEKLDKNQLSILSEDELTELNVNSDISLEESTEVKTKLRVVRHRKAKPHGQRAEFLDSLEQVDVIHKFEQKTCTDCHEKLTPIGKKCVYREVGLKQPELFVVTIINKHISLIIATRKVAIKLSLVKYLLVQSFHTVIFLVVYSQKLLLINMVWLYH</sequence>
<feature type="domain" description="Transposase TnpC homeodomain" evidence="3">
    <location>
        <begin position="33"/>
        <end position="110"/>
    </location>
</feature>
<evidence type="ECO:0000313" key="5">
    <source>
        <dbReference type="Proteomes" id="UP001224533"/>
    </source>
</evidence>
<dbReference type="AlphaFoldDB" id="A0ABD7YVK8"/>
<feature type="transmembrane region" description="Helical" evidence="2">
    <location>
        <begin position="170"/>
        <end position="189"/>
    </location>
</feature>
<keyword evidence="2" id="KW-0812">Transmembrane</keyword>
<evidence type="ECO:0000313" key="4">
    <source>
        <dbReference type="EMBL" id="WHS17844.1"/>
    </source>
</evidence>
<name>A0ABD7YVK8_9LACO</name>
<gene>
    <name evidence="4" type="ORF">O2U02_01040</name>
</gene>
<evidence type="ECO:0000256" key="1">
    <source>
        <dbReference type="SAM" id="Coils"/>
    </source>
</evidence>
<dbReference type="InterPro" id="IPR024463">
    <property type="entry name" value="Transposase_TnpC_homeodom"/>
</dbReference>
<dbReference type="Pfam" id="PF13007">
    <property type="entry name" value="LZ_Tnp_IS66"/>
    <property type="match status" value="1"/>
</dbReference>
<evidence type="ECO:0000259" key="3">
    <source>
        <dbReference type="Pfam" id="PF13007"/>
    </source>
</evidence>
<keyword evidence="2" id="KW-1133">Transmembrane helix</keyword>
<protein>
    <submittedName>
        <fullName evidence="4">Transposase</fullName>
    </submittedName>
</protein>
<dbReference type="RefSeq" id="WP_283536496.1">
    <property type="nucleotide sequence ID" value="NZ_CP114509.1"/>
</dbReference>
<keyword evidence="2" id="KW-0472">Membrane</keyword>
<reference evidence="4 5" key="1">
    <citation type="submission" date="2022-12" db="EMBL/GenBank/DDBJ databases">
        <title>Assessment of beneficial effects and identification of host adaptation-associated genes of Ligilactobacillus salivarius isolated from Meles meles.</title>
        <authorList>
            <person name="Wang Y."/>
        </authorList>
    </citation>
    <scope>NUCLEOTIDE SEQUENCE [LARGE SCALE GENOMIC DNA]</scope>
    <source>
        <strain evidence="4 5">S35</strain>
    </source>
</reference>
<proteinExistence type="predicted"/>
<keyword evidence="1" id="KW-0175">Coiled coil</keyword>
<dbReference type="Proteomes" id="UP001224533">
    <property type="component" value="Chromosome"/>
</dbReference>
<feature type="coiled-coil region" evidence="1">
    <location>
        <begin position="7"/>
        <end position="41"/>
    </location>
</feature>
<evidence type="ECO:0000256" key="2">
    <source>
        <dbReference type="SAM" id="Phobius"/>
    </source>
</evidence>
<accession>A0ABD7YVK8</accession>
<dbReference type="EMBL" id="CP114509">
    <property type="protein sequence ID" value="WHS17844.1"/>
    <property type="molecule type" value="Genomic_DNA"/>
</dbReference>